<dbReference type="InterPro" id="IPR029055">
    <property type="entry name" value="Ntn_hydrolases_N"/>
</dbReference>
<dbReference type="PRINTS" id="PR01210">
    <property type="entry name" value="GGTRANSPTASE"/>
</dbReference>
<dbReference type="SUPFAM" id="SSF56235">
    <property type="entry name" value="N-terminal nucleophile aminohydrolases (Ntn hydrolases)"/>
    <property type="match status" value="1"/>
</dbReference>
<protein>
    <submittedName>
        <fullName evidence="1">Gamma-glutamyltranspeptidase/glutathione hydrolase</fullName>
    </submittedName>
</protein>
<dbReference type="Proteomes" id="UP000246352">
    <property type="component" value="Unassembled WGS sequence"/>
</dbReference>
<proteinExistence type="predicted"/>
<comment type="caution">
    <text evidence="1">The sequence shown here is derived from an EMBL/GenBank/DDBJ whole genome shotgun (WGS) entry which is preliminary data.</text>
</comment>
<dbReference type="PANTHER" id="PTHR43881">
    <property type="entry name" value="GAMMA-GLUTAMYLTRANSPEPTIDASE (AFU_ORTHOLOGUE AFUA_4G13580)"/>
    <property type="match status" value="1"/>
</dbReference>
<dbReference type="Gene3D" id="1.10.246.130">
    <property type="match status" value="1"/>
</dbReference>
<evidence type="ECO:0000313" key="1">
    <source>
        <dbReference type="EMBL" id="PWV98202.1"/>
    </source>
</evidence>
<dbReference type="Pfam" id="PF01019">
    <property type="entry name" value="G_glu_transpept"/>
    <property type="match status" value="1"/>
</dbReference>
<sequence length="529" mass="54900">MRRFDLPGRSPVIAENGMAATSHPLASASALQALRAGGTAVDAALAASATLAVVEPQMTGIGGDCFALVAQADGTVHGINGSGRAAGGVDAAWYRDSGFAAIPPHSAHAVTVPGALRAWEALHQRYGRLPFERLFDDAVALAENGYPVAPRVAFDWAREAETLAGDPGAAIHLLPGGRAPVTGERVKMPGLAATLRRIACEGVSAFYEGAIAREIADTVQASGGFLTEADLAASTAEWVTPISTAYGGHQVMEIPPNGQGVVALIMMNLLTLTGAGDLRPGSARRYHLEVEAGRLAYAVRDAMLADPAHMTMSGADLASMDFARTLVGQIDPTRRNPSIQLPQLPGSDTVYLTVADRNGLVISFINSIYGAFGAQIVTPKSAVVLQNRGAGFSLAEGHPNMIAPDKRPMHTIIPAMATKDGKASISFGVMGGAYQPMGHAHVLSNLVDHGMDPQEALDHPRLFWAKGEEVLELEAGIAAGVADDLVALGHSVRPAPTPHGGGQAIVIDHADGFFVAGSDPRKDGLAIGY</sequence>
<gene>
    <name evidence="1" type="ORF">DFR52_105183</name>
</gene>
<dbReference type="RefSeq" id="WP_110033782.1">
    <property type="nucleotide sequence ID" value="NZ_QGTR01000005.1"/>
</dbReference>
<accession>A0A317PGE2</accession>
<dbReference type="InterPro" id="IPR043137">
    <property type="entry name" value="GGT_ssub_C"/>
</dbReference>
<dbReference type="Gene3D" id="3.60.20.40">
    <property type="match status" value="1"/>
</dbReference>
<dbReference type="PANTHER" id="PTHR43881:SF1">
    <property type="entry name" value="GAMMA-GLUTAMYLTRANSPEPTIDASE (AFU_ORTHOLOGUE AFUA_4G13580)"/>
    <property type="match status" value="1"/>
</dbReference>
<keyword evidence="1" id="KW-0378">Hydrolase</keyword>
<name>A0A317PGE2_9HYPH</name>
<dbReference type="InterPro" id="IPR043138">
    <property type="entry name" value="GGT_lsub"/>
</dbReference>
<organism evidence="1 2">
    <name type="scientific">Hoeflea marina</name>
    <dbReference type="NCBI Taxonomy" id="274592"/>
    <lineage>
        <taxon>Bacteria</taxon>
        <taxon>Pseudomonadati</taxon>
        <taxon>Pseudomonadota</taxon>
        <taxon>Alphaproteobacteria</taxon>
        <taxon>Hyphomicrobiales</taxon>
        <taxon>Rhizobiaceae</taxon>
        <taxon>Hoeflea</taxon>
    </lineage>
</organism>
<dbReference type="AlphaFoldDB" id="A0A317PGE2"/>
<dbReference type="OrthoDB" id="9781342at2"/>
<reference evidence="1 2" key="1">
    <citation type="submission" date="2018-05" db="EMBL/GenBank/DDBJ databases">
        <title>Genomic Encyclopedia of Type Strains, Phase IV (KMG-IV): sequencing the most valuable type-strain genomes for metagenomic binning, comparative biology and taxonomic classification.</title>
        <authorList>
            <person name="Goeker M."/>
        </authorList>
    </citation>
    <scope>NUCLEOTIDE SEQUENCE [LARGE SCALE GENOMIC DNA]</scope>
    <source>
        <strain evidence="1 2">DSM 16791</strain>
    </source>
</reference>
<evidence type="ECO:0000313" key="2">
    <source>
        <dbReference type="Proteomes" id="UP000246352"/>
    </source>
</evidence>
<dbReference type="GO" id="GO:0016787">
    <property type="term" value="F:hydrolase activity"/>
    <property type="evidence" value="ECO:0007669"/>
    <property type="project" value="UniProtKB-KW"/>
</dbReference>
<keyword evidence="2" id="KW-1185">Reference proteome</keyword>
<dbReference type="InterPro" id="IPR052896">
    <property type="entry name" value="GGT-like_enzyme"/>
</dbReference>
<dbReference type="EMBL" id="QGTR01000005">
    <property type="protein sequence ID" value="PWV98202.1"/>
    <property type="molecule type" value="Genomic_DNA"/>
</dbReference>